<evidence type="ECO:0000256" key="4">
    <source>
        <dbReference type="ARBA" id="ARBA00022729"/>
    </source>
</evidence>
<protein>
    <submittedName>
        <fullName evidence="9">Ulvan-active sulfatase</fullName>
    </submittedName>
</protein>
<evidence type="ECO:0000256" key="6">
    <source>
        <dbReference type="ARBA" id="ARBA00022837"/>
    </source>
</evidence>
<dbReference type="EMBL" id="BAABRO010000001">
    <property type="protein sequence ID" value="GAA5504940.1"/>
    <property type="molecule type" value="Genomic_DNA"/>
</dbReference>
<feature type="signal peptide" evidence="7">
    <location>
        <begin position="1"/>
        <end position="27"/>
    </location>
</feature>
<organism evidence="9 10">
    <name type="scientific">Novipirellula caenicola</name>
    <dbReference type="NCBI Taxonomy" id="1536901"/>
    <lineage>
        <taxon>Bacteria</taxon>
        <taxon>Pseudomonadati</taxon>
        <taxon>Planctomycetota</taxon>
        <taxon>Planctomycetia</taxon>
        <taxon>Pirellulales</taxon>
        <taxon>Pirellulaceae</taxon>
        <taxon>Novipirellula</taxon>
    </lineage>
</organism>
<keyword evidence="4 7" id="KW-0732">Signal</keyword>
<feature type="domain" description="Sulfatase N-terminal" evidence="8">
    <location>
        <begin position="33"/>
        <end position="395"/>
    </location>
</feature>
<evidence type="ECO:0000256" key="3">
    <source>
        <dbReference type="ARBA" id="ARBA00022723"/>
    </source>
</evidence>
<evidence type="ECO:0000259" key="8">
    <source>
        <dbReference type="Pfam" id="PF00884"/>
    </source>
</evidence>
<gene>
    <name evidence="9" type="ORF">Rcae01_00379</name>
</gene>
<comment type="cofactor">
    <cofactor evidence="1">
        <name>Ca(2+)</name>
        <dbReference type="ChEBI" id="CHEBI:29108"/>
    </cofactor>
</comment>
<dbReference type="RefSeq" id="WP_345682047.1">
    <property type="nucleotide sequence ID" value="NZ_BAABRO010000001.1"/>
</dbReference>
<dbReference type="CDD" id="cd16030">
    <property type="entry name" value="iduronate-2-sulfatase"/>
    <property type="match status" value="1"/>
</dbReference>
<dbReference type="Pfam" id="PF00884">
    <property type="entry name" value="Sulfatase"/>
    <property type="match status" value="1"/>
</dbReference>
<dbReference type="InterPro" id="IPR035874">
    <property type="entry name" value="IDS"/>
</dbReference>
<keyword evidence="10" id="KW-1185">Reference proteome</keyword>
<dbReference type="PANTHER" id="PTHR45953:SF1">
    <property type="entry name" value="IDURONATE 2-SULFATASE"/>
    <property type="match status" value="1"/>
</dbReference>
<reference evidence="9 10" key="1">
    <citation type="submission" date="2024-02" db="EMBL/GenBank/DDBJ databases">
        <title>Rhodopirellula caenicola NBRC 110016.</title>
        <authorList>
            <person name="Ichikawa N."/>
            <person name="Katano-Makiyama Y."/>
            <person name="Hidaka K."/>
        </authorList>
    </citation>
    <scope>NUCLEOTIDE SEQUENCE [LARGE SCALE GENOMIC DNA]</scope>
    <source>
        <strain evidence="9 10">NBRC 110016</strain>
    </source>
</reference>
<comment type="caution">
    <text evidence="9">The sequence shown here is derived from an EMBL/GenBank/DDBJ whole genome shotgun (WGS) entry which is preliminary data.</text>
</comment>
<dbReference type="Gene3D" id="3.40.720.10">
    <property type="entry name" value="Alkaline Phosphatase, subunit A"/>
    <property type="match status" value="1"/>
</dbReference>
<dbReference type="Proteomes" id="UP001416858">
    <property type="component" value="Unassembled WGS sequence"/>
</dbReference>
<keyword evidence="3" id="KW-0479">Metal-binding</keyword>
<comment type="similarity">
    <text evidence="2">Belongs to the sulfatase family.</text>
</comment>
<keyword evidence="5" id="KW-0378">Hydrolase</keyword>
<evidence type="ECO:0000256" key="2">
    <source>
        <dbReference type="ARBA" id="ARBA00008779"/>
    </source>
</evidence>
<dbReference type="InterPro" id="IPR017850">
    <property type="entry name" value="Alkaline_phosphatase_core_sf"/>
</dbReference>
<proteinExistence type="inferred from homology"/>
<evidence type="ECO:0000313" key="10">
    <source>
        <dbReference type="Proteomes" id="UP001416858"/>
    </source>
</evidence>
<accession>A0ABP9VK26</accession>
<dbReference type="InterPro" id="IPR000917">
    <property type="entry name" value="Sulfatase_N"/>
</dbReference>
<evidence type="ECO:0000256" key="5">
    <source>
        <dbReference type="ARBA" id="ARBA00022801"/>
    </source>
</evidence>
<name>A0ABP9VK26_9BACT</name>
<dbReference type="PANTHER" id="PTHR45953">
    <property type="entry name" value="IDURONATE 2-SULFATASE"/>
    <property type="match status" value="1"/>
</dbReference>
<keyword evidence="6" id="KW-0106">Calcium</keyword>
<sequence>MKLVRSFSICVVIMGWAVSGLSSAVDAADQPLNVLFIAIDDLRPELGCYGIEEAQSPSLDAFAETAVRFNNHFVQVPTCGASRYSLLTGRSPLRSGVTSSNSALYQGEAKLSDVSQPGAQSMPELFRRSGYQTVCIGKISHTADGRVYEYNGKGDGRDEVPLAWDKLATPLGAWKRGWGVFFAYPNGVHREDGQGHQDLMDFTATKDTDLPDGLMAQSAIEFLQKQRDADAPFFLGLGFFKPHLPFVAPKQDWDAFENSEIEIAKDQQKPETAYWHRSGEFYRYDAPFEKQHPLSTDAQRDVRRGYLACVRYVDRQVGKVLDALQQNGLADNTVVVVWGDHGWHLGDQQIWGKHSPLERALRSVLMIRVPAVSKPGLVSDALVETLDVYPTLIDVCDPSFQQTDKPLDGKSLTGLLRGETDSVRDASLSYWNNAISVRTLDHRLIAKNVGGEYRSIELYPTGNEVLGTNLADEQPGKVKEMLEMIERESNLR</sequence>
<evidence type="ECO:0000256" key="1">
    <source>
        <dbReference type="ARBA" id="ARBA00001913"/>
    </source>
</evidence>
<dbReference type="SUPFAM" id="SSF53649">
    <property type="entry name" value="Alkaline phosphatase-like"/>
    <property type="match status" value="1"/>
</dbReference>
<feature type="chain" id="PRO_5045554004" evidence="7">
    <location>
        <begin position="28"/>
        <end position="492"/>
    </location>
</feature>
<evidence type="ECO:0000313" key="9">
    <source>
        <dbReference type="EMBL" id="GAA5504940.1"/>
    </source>
</evidence>
<evidence type="ECO:0000256" key="7">
    <source>
        <dbReference type="SAM" id="SignalP"/>
    </source>
</evidence>